<dbReference type="Pfam" id="PF02633">
    <property type="entry name" value="Creatininase"/>
    <property type="match status" value="1"/>
</dbReference>
<dbReference type="GO" id="GO:0016811">
    <property type="term" value="F:hydrolase activity, acting on carbon-nitrogen (but not peptide) bonds, in linear amides"/>
    <property type="evidence" value="ECO:0007669"/>
    <property type="project" value="TreeGrafter"/>
</dbReference>
<sequence>MTMLWQEISWVDVEAYLKNDDRAIVPVGSCEQHGRHLSFATDYLVPVEIGRRVSALTEVPVTPPLCFGMSLHHMEFPGTISLSPDTFVA</sequence>
<dbReference type="PANTHER" id="PTHR35005:SF1">
    <property type="entry name" value="2-AMINO-5-FORMYLAMINO-6-RIBOSYLAMINOPYRIMIDIN-4(3H)-ONE 5'-MONOPHOSPHATE DEFORMYLASE"/>
    <property type="match status" value="1"/>
</dbReference>
<evidence type="ECO:0000256" key="1">
    <source>
        <dbReference type="ARBA" id="ARBA00001947"/>
    </source>
</evidence>
<gene>
    <name evidence="6" type="ORF">E6H02_00645</name>
</gene>
<comment type="caution">
    <text evidence="6">The sequence shown here is derived from an EMBL/GenBank/DDBJ whole genome shotgun (WGS) entry which is preliminary data.</text>
</comment>
<evidence type="ECO:0000256" key="2">
    <source>
        <dbReference type="ARBA" id="ARBA00022723"/>
    </source>
</evidence>
<keyword evidence="2" id="KW-0479">Metal-binding</keyword>
<protein>
    <submittedName>
        <fullName evidence="6">Creatininase family protein</fullName>
    </submittedName>
</protein>
<evidence type="ECO:0000256" key="4">
    <source>
        <dbReference type="ARBA" id="ARBA00022833"/>
    </source>
</evidence>
<dbReference type="PANTHER" id="PTHR35005">
    <property type="entry name" value="3-DEHYDRO-SCYLLO-INOSOSE HYDROLASE"/>
    <property type="match status" value="1"/>
</dbReference>
<evidence type="ECO:0000313" key="6">
    <source>
        <dbReference type="EMBL" id="TMJ16575.1"/>
    </source>
</evidence>
<dbReference type="GO" id="GO:0046872">
    <property type="term" value="F:metal ion binding"/>
    <property type="evidence" value="ECO:0007669"/>
    <property type="project" value="UniProtKB-KW"/>
</dbReference>
<evidence type="ECO:0000313" key="7">
    <source>
        <dbReference type="Proteomes" id="UP000320393"/>
    </source>
</evidence>
<organism evidence="6 7">
    <name type="scientific">Candidatus Segetimicrobium genomatis</name>
    <dbReference type="NCBI Taxonomy" id="2569760"/>
    <lineage>
        <taxon>Bacteria</taxon>
        <taxon>Bacillati</taxon>
        <taxon>Candidatus Sysuimicrobiota</taxon>
        <taxon>Candidatus Sysuimicrobiia</taxon>
        <taxon>Candidatus Sysuimicrobiales</taxon>
        <taxon>Candidatus Segetimicrobiaceae</taxon>
        <taxon>Candidatus Segetimicrobium</taxon>
    </lineage>
</organism>
<comment type="cofactor">
    <cofactor evidence="1">
        <name>Zn(2+)</name>
        <dbReference type="ChEBI" id="CHEBI:29105"/>
    </cofactor>
</comment>
<dbReference type="Gene3D" id="3.40.50.10310">
    <property type="entry name" value="Creatininase"/>
    <property type="match status" value="1"/>
</dbReference>
<accession>A0A537M8L7</accession>
<dbReference type="SUPFAM" id="SSF102215">
    <property type="entry name" value="Creatininase"/>
    <property type="match status" value="1"/>
</dbReference>
<dbReference type="InterPro" id="IPR003785">
    <property type="entry name" value="Creatininase/forma_Hydrolase"/>
</dbReference>
<dbReference type="EMBL" id="VBAM01000018">
    <property type="protein sequence ID" value="TMJ16575.1"/>
    <property type="molecule type" value="Genomic_DNA"/>
</dbReference>
<dbReference type="AlphaFoldDB" id="A0A537M8L7"/>
<name>A0A537M8L7_9BACT</name>
<evidence type="ECO:0000256" key="5">
    <source>
        <dbReference type="ARBA" id="ARBA00024029"/>
    </source>
</evidence>
<keyword evidence="4" id="KW-0862">Zinc</keyword>
<keyword evidence="3" id="KW-0378">Hydrolase</keyword>
<proteinExistence type="inferred from homology"/>
<dbReference type="InterPro" id="IPR024087">
    <property type="entry name" value="Creatininase-like_sf"/>
</dbReference>
<feature type="non-terminal residue" evidence="6">
    <location>
        <position position="89"/>
    </location>
</feature>
<comment type="similarity">
    <text evidence="5">Belongs to the creatininase superfamily.</text>
</comment>
<reference evidence="6 7" key="1">
    <citation type="journal article" date="2019" name="Nat. Microbiol.">
        <title>Mediterranean grassland soil C-N compound turnover is dependent on rainfall and depth, and is mediated by genomically divergent microorganisms.</title>
        <authorList>
            <person name="Diamond S."/>
            <person name="Andeer P.F."/>
            <person name="Li Z."/>
            <person name="Crits-Christoph A."/>
            <person name="Burstein D."/>
            <person name="Anantharaman K."/>
            <person name="Lane K.R."/>
            <person name="Thomas B.C."/>
            <person name="Pan C."/>
            <person name="Northen T.R."/>
            <person name="Banfield J.F."/>
        </authorList>
    </citation>
    <scope>NUCLEOTIDE SEQUENCE [LARGE SCALE GENOMIC DNA]</scope>
    <source>
        <strain evidence="6">NP_5</strain>
    </source>
</reference>
<dbReference type="Proteomes" id="UP000320393">
    <property type="component" value="Unassembled WGS sequence"/>
</dbReference>
<evidence type="ECO:0000256" key="3">
    <source>
        <dbReference type="ARBA" id="ARBA00022801"/>
    </source>
</evidence>
<dbReference type="GO" id="GO:0009231">
    <property type="term" value="P:riboflavin biosynthetic process"/>
    <property type="evidence" value="ECO:0007669"/>
    <property type="project" value="TreeGrafter"/>
</dbReference>